<dbReference type="PATRIC" id="fig|1264554.4.peg.333"/>
<proteinExistence type="predicted"/>
<evidence type="ECO:0000313" key="2">
    <source>
        <dbReference type="EMBL" id="KKB26926.1"/>
    </source>
</evidence>
<evidence type="ECO:0000313" key="3">
    <source>
        <dbReference type="Proteomes" id="UP000033750"/>
    </source>
</evidence>
<dbReference type="EMBL" id="JZXN01000014">
    <property type="protein sequence ID" value="KKB26926.1"/>
    <property type="molecule type" value="Genomic_DNA"/>
</dbReference>
<keyword evidence="3" id="KW-1185">Reference proteome</keyword>
<name>A0A0F5H0S5_9BACT</name>
<protein>
    <submittedName>
        <fullName evidence="2">Uncharacterized protein</fullName>
    </submittedName>
</protein>
<dbReference type="OrthoDB" id="400414at2"/>
<keyword evidence="1" id="KW-0472">Membrane</keyword>
<dbReference type="RefSeq" id="WP_046096817.1">
    <property type="nucleotide sequence ID" value="NZ_JZXN01000014.1"/>
</dbReference>
<keyword evidence="1" id="KW-1133">Transmembrane helix</keyword>
<accession>A0A0F5H0S5</accession>
<evidence type="ECO:0000256" key="1">
    <source>
        <dbReference type="SAM" id="Phobius"/>
    </source>
</evidence>
<dbReference type="AlphaFoldDB" id="A0A0F5H0S5"/>
<feature type="transmembrane region" description="Helical" evidence="1">
    <location>
        <begin position="12"/>
        <end position="34"/>
    </location>
</feature>
<organism evidence="2 3">
    <name type="scientific">Mycoplasmopsis meleagridis ATCC 25294</name>
    <dbReference type="NCBI Taxonomy" id="1264554"/>
    <lineage>
        <taxon>Bacteria</taxon>
        <taxon>Bacillati</taxon>
        <taxon>Mycoplasmatota</taxon>
        <taxon>Mycoplasmoidales</taxon>
        <taxon>Metamycoplasmataceae</taxon>
        <taxon>Mycoplasmopsis</taxon>
    </lineage>
</organism>
<reference evidence="2 3" key="1">
    <citation type="submission" date="2015-03" db="EMBL/GenBank/DDBJ databases">
        <title>Genome sequence of Mycoplasma meleagridis strain ATCC 25294.</title>
        <authorList>
            <person name="Yacoub E."/>
            <person name="Blanchard A."/>
            <person name="Sirand-Pugnet P."/>
            <person name="Mardassi B.B.A."/>
        </authorList>
    </citation>
    <scope>NUCLEOTIDE SEQUENCE [LARGE SCALE GENOMIC DNA]</scope>
    <source>
        <strain evidence="2 3">ATCC 25294</strain>
    </source>
</reference>
<dbReference type="Proteomes" id="UP000033750">
    <property type="component" value="Unassembled WGS sequence"/>
</dbReference>
<keyword evidence="1" id="KW-0812">Transmembrane</keyword>
<feature type="transmembrane region" description="Helical" evidence="1">
    <location>
        <begin position="61"/>
        <end position="81"/>
    </location>
</feature>
<dbReference type="STRING" id="29561.MM26B8_01400"/>
<sequence length="93" mass="10239">MKKANVKTKTIIWLILLIIAIIVLCLTSVVIVNAEYIIDANLNYVQLGSDVVLDAQVERSYAIGAVALSIVVILMGSYICYSGFKSWKYNAVL</sequence>
<comment type="caution">
    <text evidence="2">The sequence shown here is derived from an EMBL/GenBank/DDBJ whole genome shotgun (WGS) entry which is preliminary data.</text>
</comment>
<gene>
    <name evidence="2" type="ORF">MMELEA_03760</name>
</gene>